<dbReference type="Gene3D" id="3.30.70.2050">
    <property type="match status" value="1"/>
</dbReference>
<dbReference type="AlphaFoldDB" id="A0A1H1GR79"/>
<dbReference type="PANTHER" id="PTHR41247:SF1">
    <property type="entry name" value="HTH-TYPE TRANSCRIPTIONAL REPRESSOR YCNK"/>
    <property type="match status" value="1"/>
</dbReference>
<protein>
    <submittedName>
        <fullName evidence="1">Nitrous oxide reductase accessory protein NosL</fullName>
    </submittedName>
</protein>
<organism evidence="1 2">
    <name type="scientific">Natronobacterium texcoconense</name>
    <dbReference type="NCBI Taxonomy" id="1095778"/>
    <lineage>
        <taxon>Archaea</taxon>
        <taxon>Methanobacteriati</taxon>
        <taxon>Methanobacteriota</taxon>
        <taxon>Stenosarchaea group</taxon>
        <taxon>Halobacteria</taxon>
        <taxon>Halobacteriales</taxon>
        <taxon>Natrialbaceae</taxon>
        <taxon>Natronobacterium</taxon>
    </lineage>
</organism>
<gene>
    <name evidence="1" type="ORF">SAMN04489842_2560</name>
</gene>
<evidence type="ECO:0000313" key="2">
    <source>
        <dbReference type="Proteomes" id="UP000198848"/>
    </source>
</evidence>
<dbReference type="SUPFAM" id="SSF160387">
    <property type="entry name" value="NosL/MerB-like"/>
    <property type="match status" value="1"/>
</dbReference>
<sequence>MELTSAGKRNGVTRRTVLAGVGGAGIVALAGCSSADDDVPDPISIDEEQTCDNCTMGIGQHPGPVGQTHYEDPEAVVDEDRPAQFCSSLCTYSHTFEQEEADNAPEVVYLTDYSSVEYDIETDDGTEEISSHLEAETFAVAGDLLLVVDSDVHGSMGRSLIGFSDGDEAEAFQDEYGGDLYDHEDVTGDLVMSLMN</sequence>
<keyword evidence="2" id="KW-1185">Reference proteome</keyword>
<dbReference type="PANTHER" id="PTHR41247">
    <property type="entry name" value="HTH-TYPE TRANSCRIPTIONAL REPRESSOR YCNK"/>
    <property type="match status" value="1"/>
</dbReference>
<dbReference type="STRING" id="1095778.SAMN04489842_2560"/>
<dbReference type="InterPro" id="IPR008719">
    <property type="entry name" value="N2O_reductase_NosL"/>
</dbReference>
<dbReference type="EMBL" id="FNLC01000002">
    <property type="protein sequence ID" value="SDR15685.1"/>
    <property type="molecule type" value="Genomic_DNA"/>
</dbReference>
<dbReference type="Pfam" id="PF05573">
    <property type="entry name" value="NosL"/>
    <property type="match status" value="1"/>
</dbReference>
<name>A0A1H1GR79_NATTX</name>
<dbReference type="RefSeq" id="WP_090382314.1">
    <property type="nucleotide sequence ID" value="NZ_FNLC01000002.1"/>
</dbReference>
<dbReference type="OrthoDB" id="162738at2157"/>
<accession>A0A1H1GR79</accession>
<evidence type="ECO:0000313" key="1">
    <source>
        <dbReference type="EMBL" id="SDR15685.1"/>
    </source>
</evidence>
<proteinExistence type="predicted"/>
<dbReference type="Proteomes" id="UP000198848">
    <property type="component" value="Unassembled WGS sequence"/>
</dbReference>
<reference evidence="2" key="1">
    <citation type="submission" date="2016-10" db="EMBL/GenBank/DDBJ databases">
        <authorList>
            <person name="Varghese N."/>
            <person name="Submissions S."/>
        </authorList>
    </citation>
    <scope>NUCLEOTIDE SEQUENCE [LARGE SCALE GENOMIC DNA]</scope>
    <source>
        <strain evidence="2">DSM 24767</strain>
    </source>
</reference>